<comment type="subcellular location">
    <subcellularLocation>
        <location evidence="1">Membrane</location>
        <topology evidence="1">Multi-pass membrane protein</topology>
    </subcellularLocation>
</comment>
<evidence type="ECO:0000313" key="13">
    <source>
        <dbReference type="Proteomes" id="UP000192501"/>
    </source>
</evidence>
<evidence type="ECO:0000256" key="2">
    <source>
        <dbReference type="ARBA" id="ARBA00008328"/>
    </source>
</evidence>
<evidence type="ECO:0000256" key="4">
    <source>
        <dbReference type="ARBA" id="ARBA00022692"/>
    </source>
</evidence>
<dbReference type="VEuPathDB" id="MicrosporidiaDB:A0H76_1063"/>
<evidence type="ECO:0000256" key="9">
    <source>
        <dbReference type="SAM" id="Phobius"/>
    </source>
</evidence>
<evidence type="ECO:0000313" key="12">
    <source>
        <dbReference type="Proteomes" id="UP000192356"/>
    </source>
</evidence>
<keyword evidence="6 9" id="KW-1133">Transmembrane helix</keyword>
<keyword evidence="3" id="KW-0813">Transport</keyword>
<evidence type="ECO:0000256" key="3">
    <source>
        <dbReference type="ARBA" id="ARBA00022448"/>
    </source>
</evidence>
<keyword evidence="5" id="KW-0375">Hydrogen ion transport</keyword>
<dbReference type="InterPro" id="IPR008389">
    <property type="entry name" value="ATPase_V0-cplx_e1/e2_su"/>
</dbReference>
<evidence type="ECO:0000256" key="7">
    <source>
        <dbReference type="ARBA" id="ARBA00023065"/>
    </source>
</evidence>
<keyword evidence="8 9" id="KW-0472">Membrane</keyword>
<comment type="similarity">
    <text evidence="2">Belongs to the V-ATPase e1/e2 subunit family.</text>
</comment>
<dbReference type="AlphaFoldDB" id="A0A1X0Q777"/>
<evidence type="ECO:0000313" key="10">
    <source>
        <dbReference type="EMBL" id="ORD95610.1"/>
    </source>
</evidence>
<organism evidence="10 12">
    <name type="scientific">Hepatospora eriocheir</name>
    <dbReference type="NCBI Taxonomy" id="1081669"/>
    <lineage>
        <taxon>Eukaryota</taxon>
        <taxon>Fungi</taxon>
        <taxon>Fungi incertae sedis</taxon>
        <taxon>Microsporidia</taxon>
        <taxon>Hepatosporidae</taxon>
        <taxon>Hepatospora</taxon>
    </lineage>
</organism>
<evidence type="ECO:0000313" key="11">
    <source>
        <dbReference type="EMBL" id="ORD99306.1"/>
    </source>
</evidence>
<evidence type="ECO:0000256" key="8">
    <source>
        <dbReference type="ARBA" id="ARBA00023136"/>
    </source>
</evidence>
<proteinExistence type="inferred from homology"/>
<evidence type="ECO:0000256" key="5">
    <source>
        <dbReference type="ARBA" id="ARBA00022781"/>
    </source>
</evidence>
<accession>A0A1X0Q777</accession>
<comment type="caution">
    <text evidence="10">The sequence shown here is derived from an EMBL/GenBank/DDBJ whole genome shotgun (WGS) entry which is preliminary data.</text>
</comment>
<name>A0A1X0Q777_9MICR</name>
<evidence type="ECO:0000256" key="1">
    <source>
        <dbReference type="ARBA" id="ARBA00004141"/>
    </source>
</evidence>
<feature type="transmembrane region" description="Helical" evidence="9">
    <location>
        <begin position="6"/>
        <end position="26"/>
    </location>
</feature>
<protein>
    <submittedName>
        <fullName evidence="10">Uncharacterized protein</fullName>
    </submittedName>
</protein>
<dbReference type="Proteomes" id="UP000192501">
    <property type="component" value="Unassembled WGS sequence"/>
</dbReference>
<feature type="transmembrane region" description="Helical" evidence="9">
    <location>
        <begin position="38"/>
        <end position="59"/>
    </location>
</feature>
<keyword evidence="12" id="KW-1185">Reference proteome</keyword>
<dbReference type="EMBL" id="LTAI01000234">
    <property type="protein sequence ID" value="ORD99306.1"/>
    <property type="molecule type" value="Genomic_DNA"/>
</dbReference>
<dbReference type="Pfam" id="PF05493">
    <property type="entry name" value="ATP_synt_H"/>
    <property type="match status" value="1"/>
</dbReference>
<keyword evidence="4 9" id="KW-0812">Transmembrane</keyword>
<dbReference type="OrthoDB" id="1508846at2759"/>
<sequence>MNEVLLTILMGTLNFVLLNLGVFGLSHMHRYKKNIKEIQLIGLGTLTFMYVSWIIVYLAQINPFIEPEMIIE</sequence>
<keyword evidence="7" id="KW-0406">Ion transport</keyword>
<dbReference type="GO" id="GO:0033179">
    <property type="term" value="C:proton-transporting V-type ATPase, V0 domain"/>
    <property type="evidence" value="ECO:0007669"/>
    <property type="project" value="InterPro"/>
</dbReference>
<dbReference type="Proteomes" id="UP000192356">
    <property type="component" value="Unassembled WGS sequence"/>
</dbReference>
<dbReference type="VEuPathDB" id="MicrosporidiaDB:HERIO_2360"/>
<dbReference type="EMBL" id="LVKB01000241">
    <property type="protein sequence ID" value="ORD95610.1"/>
    <property type="molecule type" value="Genomic_DNA"/>
</dbReference>
<reference evidence="12 13" key="1">
    <citation type="journal article" date="2017" name="Environ. Microbiol.">
        <title>Decay of the glycolytic pathway and adaptation to intranuclear parasitism within Enterocytozoonidae microsporidia.</title>
        <authorList>
            <person name="Wiredu Boakye D."/>
            <person name="Jaroenlak P."/>
            <person name="Prachumwat A."/>
            <person name="Williams T.A."/>
            <person name="Bateman K.S."/>
            <person name="Itsathitphaisarn O."/>
            <person name="Sritunyalucksana K."/>
            <person name="Paszkiewicz K.H."/>
            <person name="Moore K.A."/>
            <person name="Stentiford G.D."/>
            <person name="Williams B.A."/>
        </authorList>
    </citation>
    <scope>NUCLEOTIDE SEQUENCE [LARGE SCALE GENOMIC DNA]</scope>
    <source>
        <strain evidence="13">canceri</strain>
        <strain evidence="11">Canceri</strain>
        <strain evidence="10 12">GB1</strain>
    </source>
</reference>
<dbReference type="GO" id="GO:0046961">
    <property type="term" value="F:proton-transporting ATPase activity, rotational mechanism"/>
    <property type="evidence" value="ECO:0007669"/>
    <property type="project" value="InterPro"/>
</dbReference>
<gene>
    <name evidence="11" type="ORF">A0H76_1063</name>
    <name evidence="10" type="ORF">HERIO_2360</name>
</gene>
<evidence type="ECO:0000256" key="6">
    <source>
        <dbReference type="ARBA" id="ARBA00022989"/>
    </source>
</evidence>